<dbReference type="Proteomes" id="UP000070163">
    <property type="component" value="Unassembled WGS sequence"/>
</dbReference>
<dbReference type="Gene3D" id="2.10.260.10">
    <property type="match status" value="1"/>
</dbReference>
<sequence length="84" mass="9802">MPVAEVGKVGSRGQITIPKKIREREGIEEGDYVVIIEEDERLTVEKLSLENWLKRVRKVEERRGEPAPEMETVTKETHEMREVE</sequence>
<reference evidence="3 4" key="1">
    <citation type="journal article" date="2016" name="Sci. Rep.">
        <title>Metabolic traits of an uncultured archaeal lineage -MSBL1- from brine pools of the Red Sea.</title>
        <authorList>
            <person name="Mwirichia R."/>
            <person name="Alam I."/>
            <person name="Rashid M."/>
            <person name="Vinu M."/>
            <person name="Ba-Alawi W."/>
            <person name="Anthony Kamau A."/>
            <person name="Kamanda Ngugi D."/>
            <person name="Goker M."/>
            <person name="Klenk H.P."/>
            <person name="Bajic V."/>
            <person name="Stingl U."/>
        </authorList>
    </citation>
    <scope>NUCLEOTIDE SEQUENCE [LARGE SCALE GENOMIC DNA]</scope>
    <source>
        <strain evidence="3">SCGC-AAA259A05</strain>
    </source>
</reference>
<evidence type="ECO:0000259" key="2">
    <source>
        <dbReference type="PROSITE" id="PS51740"/>
    </source>
</evidence>
<dbReference type="EMBL" id="LHXJ01000001">
    <property type="protein sequence ID" value="KXA91728.1"/>
    <property type="molecule type" value="Genomic_DNA"/>
</dbReference>
<dbReference type="SUPFAM" id="SSF89447">
    <property type="entry name" value="AbrB/MazE/MraZ-like"/>
    <property type="match status" value="1"/>
</dbReference>
<dbReference type="SMART" id="SM00966">
    <property type="entry name" value="SpoVT_AbrB"/>
    <property type="match status" value="1"/>
</dbReference>
<dbReference type="NCBIfam" id="TIGR01439">
    <property type="entry name" value="lp_hng_hel_AbrB"/>
    <property type="match status" value="1"/>
</dbReference>
<gene>
    <name evidence="3" type="ORF">AKJ57_00120</name>
</gene>
<dbReference type="InterPro" id="IPR037914">
    <property type="entry name" value="SpoVT-AbrB_sf"/>
</dbReference>
<dbReference type="InterPro" id="IPR007159">
    <property type="entry name" value="SpoVT-AbrB_dom"/>
</dbReference>
<evidence type="ECO:0000313" key="3">
    <source>
        <dbReference type="EMBL" id="KXA91728.1"/>
    </source>
</evidence>
<dbReference type="PANTHER" id="PTHR34860:SF6">
    <property type="entry name" value="REPRESSOR-LIKE PROTEIN SSO7C3"/>
    <property type="match status" value="1"/>
</dbReference>
<evidence type="ECO:0000313" key="4">
    <source>
        <dbReference type="Proteomes" id="UP000070163"/>
    </source>
</evidence>
<dbReference type="AlphaFoldDB" id="A0A133UC06"/>
<dbReference type="PROSITE" id="PS51740">
    <property type="entry name" value="SPOVT_ABRB"/>
    <property type="match status" value="1"/>
</dbReference>
<accession>A0A133UC06</accession>
<evidence type="ECO:0000256" key="1">
    <source>
        <dbReference type="SAM" id="MobiDB-lite"/>
    </source>
</evidence>
<organism evidence="3 4">
    <name type="scientific">candidate division MSBL1 archaeon SCGC-AAA259A05</name>
    <dbReference type="NCBI Taxonomy" id="1698259"/>
    <lineage>
        <taxon>Archaea</taxon>
        <taxon>Methanobacteriati</taxon>
        <taxon>Methanobacteriota</taxon>
        <taxon>candidate division MSBL1</taxon>
    </lineage>
</organism>
<dbReference type="GO" id="GO:0003677">
    <property type="term" value="F:DNA binding"/>
    <property type="evidence" value="ECO:0007669"/>
    <property type="project" value="InterPro"/>
</dbReference>
<feature type="domain" description="SpoVT-AbrB" evidence="2">
    <location>
        <begin position="4"/>
        <end position="49"/>
    </location>
</feature>
<dbReference type="InterPro" id="IPR052975">
    <property type="entry name" value="Repressor-like_regulatory"/>
</dbReference>
<protein>
    <recommendedName>
        <fullName evidence="2">SpoVT-AbrB domain-containing protein</fullName>
    </recommendedName>
</protein>
<name>A0A133UC06_9EURY</name>
<dbReference type="Pfam" id="PF04014">
    <property type="entry name" value="MazE_antitoxin"/>
    <property type="match status" value="1"/>
</dbReference>
<dbReference type="PANTHER" id="PTHR34860">
    <property type="entry name" value="REPRESSOR-LIKE PROTEIN SSO7C3"/>
    <property type="match status" value="1"/>
</dbReference>
<feature type="region of interest" description="Disordered" evidence="1">
    <location>
        <begin position="60"/>
        <end position="84"/>
    </location>
</feature>
<proteinExistence type="predicted"/>
<comment type="caution">
    <text evidence="3">The sequence shown here is derived from an EMBL/GenBank/DDBJ whole genome shotgun (WGS) entry which is preliminary data.</text>
</comment>
<keyword evidence="4" id="KW-1185">Reference proteome</keyword>